<evidence type="ECO:0008006" key="6">
    <source>
        <dbReference type="Google" id="ProtNLM"/>
    </source>
</evidence>
<reference evidence="4" key="1">
    <citation type="submission" date="2023-03" db="EMBL/GenBank/DDBJ databases">
        <title>Near-Complete genome sequence of Lipomyces tetrasporous NRRL Y-64009, an oleaginous yeast capable of growing on lignocellulosic hydrolysates.</title>
        <authorList>
            <consortium name="Lawrence Berkeley National Laboratory"/>
            <person name="Jagtap S.S."/>
            <person name="Liu J.-J."/>
            <person name="Walukiewicz H.E."/>
            <person name="Pangilinan J."/>
            <person name="Lipzen A."/>
            <person name="Ahrendt S."/>
            <person name="Koriabine M."/>
            <person name="Cobaugh K."/>
            <person name="Salamov A."/>
            <person name="Yoshinaga Y."/>
            <person name="Ng V."/>
            <person name="Daum C."/>
            <person name="Grigoriev I.V."/>
            <person name="Slininger P.J."/>
            <person name="Dien B.S."/>
            <person name="Jin Y.-S."/>
            <person name="Rao C.V."/>
        </authorList>
    </citation>
    <scope>NUCLEOTIDE SEQUENCE</scope>
    <source>
        <strain evidence="4">NRRL Y-64009</strain>
    </source>
</reference>
<keyword evidence="1" id="KW-0285">Flavoprotein</keyword>
<proteinExistence type="predicted"/>
<dbReference type="PANTHER" id="PTHR32332:SF34">
    <property type="entry name" value="2-NITROPROPANE DIOXYGENASE FAMILY, PUTATIVE-RELATED"/>
    <property type="match status" value="1"/>
</dbReference>
<organism evidence="4 5">
    <name type="scientific">Lipomyces tetrasporus</name>
    <dbReference type="NCBI Taxonomy" id="54092"/>
    <lineage>
        <taxon>Eukaryota</taxon>
        <taxon>Fungi</taxon>
        <taxon>Dikarya</taxon>
        <taxon>Ascomycota</taxon>
        <taxon>Saccharomycotina</taxon>
        <taxon>Lipomycetes</taxon>
        <taxon>Lipomycetales</taxon>
        <taxon>Lipomycetaceae</taxon>
        <taxon>Lipomyces</taxon>
    </lineage>
</organism>
<protein>
    <recommendedName>
        <fullName evidence="6">2-nitropropane dioxygenase</fullName>
    </recommendedName>
</protein>
<dbReference type="EMBL" id="JARPMG010000008">
    <property type="protein sequence ID" value="KAJ8098940.1"/>
    <property type="molecule type" value="Genomic_DNA"/>
</dbReference>
<dbReference type="InterPro" id="IPR013785">
    <property type="entry name" value="Aldolase_TIM"/>
</dbReference>
<dbReference type="Gene3D" id="3.20.20.70">
    <property type="entry name" value="Aldolase class I"/>
    <property type="match status" value="1"/>
</dbReference>
<sequence>MVPVSSFLKSVLSLPNHPAFSCGIISSFRITSCRSTFKQSPVRQQLFNMASTSNMNIAYPWAKSPIIAAAPMIKLAGPSLVAAVTKVGGIGFLAGGFDVTDLEKNIQETVDLISAEGRSIEHEDDVVPFGVGFINWGGDLATILRAFEKFVPAAVWFFAPCQLSDLKTWTERIREKTGGKTKVWIQIGSVSEAVCVAKESRPDVLVIQGADAGGHGLRKSAGIISLLPEIRDALESAGMSDVPLIAAGGIVDGRGLAAAQVLGASGVAMGTRFLAAKESTIAKGYQDEILRSNDGGVNTVRSTVYDRVRGILNWPEKYDGRGLINQSFWDAESGMSDDENRKLYKEAIAAGDDGWGPQGRLTTYAGTGVGLITKVESAETIIKSVLQDAAEVIKQTAEGSQL</sequence>
<comment type="caution">
    <text evidence="4">The sequence shown here is derived from an EMBL/GenBank/DDBJ whole genome shotgun (WGS) entry which is preliminary data.</text>
</comment>
<evidence type="ECO:0000256" key="3">
    <source>
        <dbReference type="ARBA" id="ARBA00023002"/>
    </source>
</evidence>
<dbReference type="PANTHER" id="PTHR32332">
    <property type="entry name" value="2-NITROPROPANE DIOXYGENASE"/>
    <property type="match status" value="1"/>
</dbReference>
<dbReference type="InterPro" id="IPR004136">
    <property type="entry name" value="NMO"/>
</dbReference>
<evidence type="ECO:0000256" key="2">
    <source>
        <dbReference type="ARBA" id="ARBA00022643"/>
    </source>
</evidence>
<evidence type="ECO:0000313" key="5">
    <source>
        <dbReference type="Proteomes" id="UP001217417"/>
    </source>
</evidence>
<evidence type="ECO:0000256" key="1">
    <source>
        <dbReference type="ARBA" id="ARBA00022630"/>
    </source>
</evidence>
<dbReference type="AlphaFoldDB" id="A0AAD7QPP4"/>
<dbReference type="GO" id="GO:0018580">
    <property type="term" value="F:nitronate monooxygenase activity"/>
    <property type="evidence" value="ECO:0007669"/>
    <property type="project" value="InterPro"/>
</dbReference>
<dbReference type="RefSeq" id="XP_056042390.1">
    <property type="nucleotide sequence ID" value="XM_056184578.1"/>
</dbReference>
<dbReference type="CDD" id="cd04730">
    <property type="entry name" value="NPD_like"/>
    <property type="match status" value="1"/>
</dbReference>
<dbReference type="GeneID" id="80879744"/>
<gene>
    <name evidence="4" type="ORF">POJ06DRAFT_144567</name>
</gene>
<dbReference type="Proteomes" id="UP001217417">
    <property type="component" value="Unassembled WGS sequence"/>
</dbReference>
<evidence type="ECO:0000313" key="4">
    <source>
        <dbReference type="EMBL" id="KAJ8098940.1"/>
    </source>
</evidence>
<accession>A0AAD7QPP4</accession>
<keyword evidence="5" id="KW-1185">Reference proteome</keyword>
<keyword evidence="2" id="KW-0288">FMN</keyword>
<name>A0AAD7QPP4_9ASCO</name>
<dbReference type="SUPFAM" id="SSF51412">
    <property type="entry name" value="Inosine monophosphate dehydrogenase (IMPDH)"/>
    <property type="match status" value="1"/>
</dbReference>
<dbReference type="Pfam" id="PF03060">
    <property type="entry name" value="NMO"/>
    <property type="match status" value="1"/>
</dbReference>
<keyword evidence="3" id="KW-0560">Oxidoreductase</keyword>